<proteinExistence type="predicted"/>
<sequence>MTVSIGDRLRLTASQTYLKTADPMPMLRPPDLVSVGEIGEVVALHPLETVAVRFRRGAFLIPLSHLEPVAAED</sequence>
<dbReference type="EMBL" id="BX569692">
    <property type="protein sequence ID" value="CAE07596.1"/>
    <property type="molecule type" value="Genomic_DNA"/>
</dbReference>
<dbReference type="HOGENOM" id="CLU_180541_1_1_3"/>
<keyword evidence="2" id="KW-1185">Reference proteome</keyword>
<dbReference type="KEGG" id="syw:SYNW1081"/>
<reference evidence="1 2" key="1">
    <citation type="journal article" date="2003" name="Nature">
        <title>The genome of a motile marine Synechococcus.</title>
        <authorList>
            <person name="Palenik B."/>
            <person name="Brahamsha B."/>
            <person name="Larimer F."/>
            <person name="Land M."/>
            <person name="Hauser L."/>
            <person name="Chain P."/>
            <person name="Lamerdin J."/>
            <person name="Regala W."/>
            <person name="Allen E.A."/>
            <person name="McCarren J."/>
            <person name="Paulsen I."/>
            <person name="Dufresne A."/>
            <person name="Partensky F."/>
            <person name="Webb E."/>
            <person name="Waterbury J."/>
        </authorList>
    </citation>
    <scope>NUCLEOTIDE SEQUENCE [LARGE SCALE GENOMIC DNA]</scope>
    <source>
        <strain evidence="1 2">WH8102</strain>
    </source>
</reference>
<dbReference type="Proteomes" id="UP000001422">
    <property type="component" value="Chromosome"/>
</dbReference>
<dbReference type="AlphaFoldDB" id="Q7U7A4"/>
<organism evidence="1 2">
    <name type="scientific">Parasynechococcus marenigrum (strain WH8102)</name>
    <dbReference type="NCBI Taxonomy" id="84588"/>
    <lineage>
        <taxon>Bacteria</taxon>
        <taxon>Bacillati</taxon>
        <taxon>Cyanobacteriota</taxon>
        <taxon>Cyanophyceae</taxon>
        <taxon>Synechococcales</taxon>
        <taxon>Prochlorococcaceae</taxon>
        <taxon>Parasynechococcus</taxon>
        <taxon>Parasynechococcus marenigrum</taxon>
    </lineage>
</organism>
<evidence type="ECO:0000313" key="1">
    <source>
        <dbReference type="EMBL" id="CAE07596.1"/>
    </source>
</evidence>
<dbReference type="Pfam" id="PF11347">
    <property type="entry name" value="CRR42-like"/>
    <property type="match status" value="1"/>
</dbReference>
<dbReference type="PANTHER" id="PTHR36799">
    <property type="match status" value="1"/>
</dbReference>
<dbReference type="eggNOG" id="ENOG50330CE">
    <property type="taxonomic scope" value="Bacteria"/>
</dbReference>
<gene>
    <name evidence="1" type="ordered locus">SYNW1081</name>
</gene>
<dbReference type="InterPro" id="IPR021495">
    <property type="entry name" value="CRR42-like"/>
</dbReference>
<name>Q7U7A4_PARMW</name>
<accession>Q7U7A4</accession>
<dbReference type="STRING" id="84588.SYNW1081"/>
<evidence type="ECO:0000313" key="2">
    <source>
        <dbReference type="Proteomes" id="UP000001422"/>
    </source>
</evidence>
<dbReference type="PANTHER" id="PTHR36799:SF2">
    <property type="entry name" value="PROTEIN CHLORORESPIRATORY REDUCTION 42, CHLOROPLASTIC"/>
    <property type="match status" value="1"/>
</dbReference>
<dbReference type="RefSeq" id="WP_011127946.1">
    <property type="nucleotide sequence ID" value="NC_005070.1"/>
</dbReference>
<protein>
    <recommendedName>
        <fullName evidence="3">DUF3148 domain-containing protein</fullName>
    </recommendedName>
</protein>
<evidence type="ECO:0008006" key="3">
    <source>
        <dbReference type="Google" id="ProtNLM"/>
    </source>
</evidence>